<dbReference type="EMBL" id="JACIHM010000005">
    <property type="protein sequence ID" value="MBB4447770.1"/>
    <property type="molecule type" value="Genomic_DNA"/>
</dbReference>
<dbReference type="Proteomes" id="UP000524535">
    <property type="component" value="Unassembled WGS sequence"/>
</dbReference>
<dbReference type="Proteomes" id="UP000520770">
    <property type="component" value="Unassembled WGS sequence"/>
</dbReference>
<comment type="caution">
    <text evidence="1">The sequence shown here is derived from an EMBL/GenBank/DDBJ whole genome shotgun (WGS) entry which is preliminary data.</text>
</comment>
<dbReference type="Proteomes" id="UP000576087">
    <property type="component" value="Unassembled WGS sequence"/>
</dbReference>
<proteinExistence type="predicted"/>
<gene>
    <name evidence="2" type="ORF">GGE31_003818</name>
    <name evidence="1" type="ORF">GGE33_003876</name>
    <name evidence="3" type="ORF">GGE35_003605</name>
</gene>
<dbReference type="AlphaFoldDB" id="A0A7W6SBM3"/>
<evidence type="ECO:0000313" key="5">
    <source>
        <dbReference type="Proteomes" id="UP000524535"/>
    </source>
</evidence>
<evidence type="ECO:0000313" key="3">
    <source>
        <dbReference type="EMBL" id="MBB4447770.1"/>
    </source>
</evidence>
<evidence type="ECO:0000313" key="2">
    <source>
        <dbReference type="EMBL" id="MBB4413292.1"/>
    </source>
</evidence>
<evidence type="ECO:0000313" key="4">
    <source>
        <dbReference type="Proteomes" id="UP000520770"/>
    </source>
</evidence>
<reference evidence="4 5" key="1">
    <citation type="submission" date="2020-08" db="EMBL/GenBank/DDBJ databases">
        <title>Genomic Encyclopedia of Type Strains, Phase IV (KMG-V): Genome sequencing to study the core and pangenomes of soil and plant-associated prokaryotes.</title>
        <authorList>
            <person name="Whitman W."/>
        </authorList>
    </citation>
    <scope>NUCLEOTIDE SEQUENCE [LARGE SCALE GENOMIC DNA]</scope>
    <source>
        <strain evidence="2 5">SEMIA 444</strain>
        <strain evidence="1 4">SEMIA 448</strain>
        <strain evidence="3 6">SEMIA 452</strain>
    </source>
</reference>
<name>A0A7W6SBM3_9HYPH</name>
<protein>
    <submittedName>
        <fullName evidence="1">Uncharacterized protein</fullName>
    </submittedName>
</protein>
<dbReference type="EMBL" id="JACIGW010000004">
    <property type="protein sequence ID" value="MBB4350113.1"/>
    <property type="molecule type" value="Genomic_DNA"/>
</dbReference>
<organism evidence="1 4">
    <name type="scientific">Aliirhizobium cellulosilyticum</name>
    <dbReference type="NCBI Taxonomy" id="393664"/>
    <lineage>
        <taxon>Bacteria</taxon>
        <taxon>Pseudomonadati</taxon>
        <taxon>Pseudomonadota</taxon>
        <taxon>Alphaproteobacteria</taxon>
        <taxon>Hyphomicrobiales</taxon>
        <taxon>Rhizobiaceae</taxon>
        <taxon>Aliirhizobium</taxon>
    </lineage>
</organism>
<accession>A0A7W6SBM3</accession>
<sequence>MRLFINGVTAIARVRDRLVRAWRGKRRVSVTRQPGILDLASHAMETQKLIEK</sequence>
<evidence type="ECO:0000313" key="6">
    <source>
        <dbReference type="Proteomes" id="UP000576087"/>
    </source>
</evidence>
<keyword evidence="5" id="KW-1185">Reference proteome</keyword>
<dbReference type="EMBL" id="JACIGY010000005">
    <property type="protein sequence ID" value="MBB4413292.1"/>
    <property type="molecule type" value="Genomic_DNA"/>
</dbReference>
<evidence type="ECO:0000313" key="1">
    <source>
        <dbReference type="EMBL" id="MBB4350113.1"/>
    </source>
</evidence>